<dbReference type="EMBL" id="AOUO01000004">
    <property type="protein sequence ID" value="EOD70573.1"/>
    <property type="molecule type" value="Genomic_DNA"/>
</dbReference>
<keyword evidence="1" id="KW-0802">TPR repeat</keyword>
<evidence type="ECO:0000313" key="2">
    <source>
        <dbReference type="EMBL" id="EOD70573.1"/>
    </source>
</evidence>
<comment type="caution">
    <text evidence="2">The sequence shown here is derived from an EMBL/GenBank/DDBJ whole genome shotgun (WGS) entry which is preliminary data.</text>
</comment>
<accession>R1GHD1</accession>
<sequence length="70" mass="7819">MLVVALGLVEPLPRLRHDAASSYHQLGMAAHELRRLDEAERHYEHAIDLKLELAASCRSSNSSFRSMACS</sequence>
<dbReference type="AlphaFoldDB" id="R1GHD1"/>
<dbReference type="InterPro" id="IPR011990">
    <property type="entry name" value="TPR-like_helical_dom_sf"/>
</dbReference>
<name>R1GHD1_9PSEU</name>
<reference evidence="2 3" key="1">
    <citation type="submission" date="2013-02" db="EMBL/GenBank/DDBJ databases">
        <title>Draft genome sequence of Amycolatopsis vancoresmycina strain DSM 44592T.</title>
        <authorList>
            <person name="Kumar S."/>
            <person name="Kaur N."/>
            <person name="Kaur C."/>
            <person name="Raghava G.P.S."/>
            <person name="Mayilraj S."/>
        </authorList>
    </citation>
    <scope>NUCLEOTIDE SEQUENCE [LARGE SCALE GENOMIC DNA]</scope>
    <source>
        <strain evidence="2 3">DSM 44592</strain>
    </source>
</reference>
<protein>
    <submittedName>
        <fullName evidence="2">Uncharacterized protein</fullName>
    </submittedName>
</protein>
<evidence type="ECO:0000313" key="3">
    <source>
        <dbReference type="Proteomes" id="UP000014139"/>
    </source>
</evidence>
<proteinExistence type="predicted"/>
<dbReference type="Gene3D" id="1.25.40.10">
    <property type="entry name" value="Tetratricopeptide repeat domain"/>
    <property type="match status" value="1"/>
</dbReference>
<gene>
    <name evidence="2" type="ORF">H480_00220</name>
</gene>
<dbReference type="Pfam" id="PF13181">
    <property type="entry name" value="TPR_8"/>
    <property type="match status" value="1"/>
</dbReference>
<organism evidence="2 3">
    <name type="scientific">Amycolatopsis vancoresmycina DSM 44592</name>
    <dbReference type="NCBI Taxonomy" id="1292037"/>
    <lineage>
        <taxon>Bacteria</taxon>
        <taxon>Bacillati</taxon>
        <taxon>Actinomycetota</taxon>
        <taxon>Actinomycetes</taxon>
        <taxon>Pseudonocardiales</taxon>
        <taxon>Pseudonocardiaceae</taxon>
        <taxon>Amycolatopsis</taxon>
    </lineage>
</organism>
<dbReference type="SUPFAM" id="SSF48452">
    <property type="entry name" value="TPR-like"/>
    <property type="match status" value="1"/>
</dbReference>
<dbReference type="Proteomes" id="UP000014139">
    <property type="component" value="Unassembled WGS sequence"/>
</dbReference>
<feature type="repeat" description="TPR" evidence="1">
    <location>
        <begin position="20"/>
        <end position="53"/>
    </location>
</feature>
<evidence type="ECO:0000256" key="1">
    <source>
        <dbReference type="PROSITE-ProRule" id="PRU00339"/>
    </source>
</evidence>
<dbReference type="InterPro" id="IPR019734">
    <property type="entry name" value="TPR_rpt"/>
</dbReference>
<keyword evidence="3" id="KW-1185">Reference proteome</keyword>
<dbReference type="PROSITE" id="PS50005">
    <property type="entry name" value="TPR"/>
    <property type="match status" value="1"/>
</dbReference>